<feature type="coiled-coil region" evidence="1">
    <location>
        <begin position="91"/>
        <end position="125"/>
    </location>
</feature>
<evidence type="ECO:0000259" key="2">
    <source>
        <dbReference type="Pfam" id="PF19575"/>
    </source>
</evidence>
<name>A0ABT0URC9_9ACTN</name>
<reference evidence="3" key="1">
    <citation type="submission" date="2022-06" db="EMBL/GenBank/DDBJ databases">
        <title>Genome public.</title>
        <authorList>
            <person name="Sun Q."/>
        </authorList>
    </citation>
    <scope>NUCLEOTIDE SEQUENCE</scope>
    <source>
        <strain evidence="3">CWNU-1</strain>
    </source>
</reference>
<evidence type="ECO:0000256" key="1">
    <source>
        <dbReference type="SAM" id="Coils"/>
    </source>
</evidence>
<dbReference type="RefSeq" id="WP_250921315.1">
    <property type="nucleotide sequence ID" value="NZ_JAMQAW010000028.1"/>
</dbReference>
<protein>
    <submittedName>
        <fullName evidence="3">Helix-turn-helix domain containing protein</fullName>
    </submittedName>
</protein>
<feature type="domain" description="Helix-turn-helix" evidence="2">
    <location>
        <begin position="73"/>
        <end position="118"/>
    </location>
</feature>
<accession>A0ABT0URC9</accession>
<keyword evidence="1" id="KW-0175">Coiled coil</keyword>
<proteinExistence type="predicted"/>
<dbReference type="Proteomes" id="UP001431429">
    <property type="component" value="Unassembled WGS sequence"/>
</dbReference>
<feature type="domain" description="Helix-turn-helix" evidence="2">
    <location>
        <begin position="19"/>
        <end position="58"/>
    </location>
</feature>
<feature type="domain" description="Helix-turn-helix" evidence="2">
    <location>
        <begin position="129"/>
        <end position="170"/>
    </location>
</feature>
<gene>
    <name evidence="3" type="ORF">NBG84_22225</name>
</gene>
<comment type="caution">
    <text evidence="3">The sequence shown here is derived from an EMBL/GenBank/DDBJ whole genome shotgun (WGS) entry which is preliminary data.</text>
</comment>
<dbReference type="EMBL" id="JAMQAW010000028">
    <property type="protein sequence ID" value="MCM2390975.1"/>
    <property type="molecule type" value="Genomic_DNA"/>
</dbReference>
<organism evidence="3 4">
    <name type="scientific">Streptomyces albipurpureus</name>
    <dbReference type="NCBI Taxonomy" id="2897419"/>
    <lineage>
        <taxon>Bacteria</taxon>
        <taxon>Bacillati</taxon>
        <taxon>Actinomycetota</taxon>
        <taxon>Actinomycetes</taxon>
        <taxon>Kitasatosporales</taxon>
        <taxon>Streptomycetaceae</taxon>
        <taxon>Streptomyces</taxon>
    </lineage>
</organism>
<sequence>MKPEQPNPKSDHPQLNALDMRARYEDGSTIRELESITGASHGTVWNRLRDAGTVMRTPHETRRMRTDPRRLTARRNLAKRLRTLYENGATIKELTEVCRRSNRTVRRLLAEADTLRRTAAQTRRMRSTAARNQLMQSLQKRYEAGEHVGDLAADYGRSETTVYRLLREARTLKSSKQGSVSSPAADEPS</sequence>
<dbReference type="Pfam" id="PF19575">
    <property type="entry name" value="HTH_58"/>
    <property type="match status" value="3"/>
</dbReference>
<dbReference type="InterPro" id="IPR045745">
    <property type="entry name" value="HTH_58_Actinobacteria-type"/>
</dbReference>
<keyword evidence="4" id="KW-1185">Reference proteome</keyword>
<evidence type="ECO:0000313" key="3">
    <source>
        <dbReference type="EMBL" id="MCM2390975.1"/>
    </source>
</evidence>
<evidence type="ECO:0000313" key="4">
    <source>
        <dbReference type="Proteomes" id="UP001431429"/>
    </source>
</evidence>